<evidence type="ECO:0000256" key="1">
    <source>
        <dbReference type="ARBA" id="ARBA00004651"/>
    </source>
</evidence>
<protein>
    <recommendedName>
        <fullName evidence="11">Amino acid permease</fullName>
    </recommendedName>
</protein>
<organism evidence="9 10">
    <name type="scientific">Ligilactobacillus ceti DSM 22408</name>
    <dbReference type="NCBI Taxonomy" id="1122146"/>
    <lineage>
        <taxon>Bacteria</taxon>
        <taxon>Bacillati</taxon>
        <taxon>Bacillota</taxon>
        <taxon>Bacilli</taxon>
        <taxon>Lactobacillales</taxon>
        <taxon>Lactobacillaceae</taxon>
        <taxon>Ligilactobacillus</taxon>
    </lineage>
</organism>
<evidence type="ECO:0000313" key="10">
    <source>
        <dbReference type="Proteomes" id="UP000051500"/>
    </source>
</evidence>
<feature type="compositionally biased region" description="Polar residues" evidence="7">
    <location>
        <begin position="535"/>
        <end position="545"/>
    </location>
</feature>
<evidence type="ECO:0000256" key="5">
    <source>
        <dbReference type="ARBA" id="ARBA00022989"/>
    </source>
</evidence>
<comment type="subcellular location">
    <subcellularLocation>
        <location evidence="1">Cell membrane</location>
        <topology evidence="1">Multi-pass membrane protein</topology>
    </subcellularLocation>
</comment>
<evidence type="ECO:0000256" key="7">
    <source>
        <dbReference type="SAM" id="MobiDB-lite"/>
    </source>
</evidence>
<dbReference type="Proteomes" id="UP000051500">
    <property type="component" value="Unassembled WGS sequence"/>
</dbReference>
<feature type="transmembrane region" description="Helical" evidence="8">
    <location>
        <begin position="170"/>
        <end position="192"/>
    </location>
</feature>
<feature type="transmembrane region" description="Helical" evidence="8">
    <location>
        <begin position="92"/>
        <end position="120"/>
    </location>
</feature>
<keyword evidence="10" id="KW-1185">Reference proteome</keyword>
<feature type="transmembrane region" description="Helical" evidence="8">
    <location>
        <begin position="453"/>
        <end position="475"/>
    </location>
</feature>
<accession>A0A0R2KLQ7</accession>
<feature type="transmembrane region" description="Helical" evidence="8">
    <location>
        <begin position="212"/>
        <end position="229"/>
    </location>
</feature>
<dbReference type="GO" id="GO:0022857">
    <property type="term" value="F:transmembrane transporter activity"/>
    <property type="evidence" value="ECO:0007669"/>
    <property type="project" value="InterPro"/>
</dbReference>
<comment type="caution">
    <text evidence="9">The sequence shown here is derived from an EMBL/GenBank/DDBJ whole genome shotgun (WGS) entry which is preliminary data.</text>
</comment>
<keyword evidence="4 8" id="KW-0812">Transmembrane</keyword>
<feature type="region of interest" description="Disordered" evidence="7">
    <location>
        <begin position="520"/>
        <end position="556"/>
    </location>
</feature>
<dbReference type="PIRSF" id="PIRSF006060">
    <property type="entry name" value="AA_transporter"/>
    <property type="match status" value="1"/>
</dbReference>
<evidence type="ECO:0000256" key="3">
    <source>
        <dbReference type="ARBA" id="ARBA00022475"/>
    </source>
</evidence>
<dbReference type="EMBL" id="JQBZ01000003">
    <property type="protein sequence ID" value="KRN90355.1"/>
    <property type="molecule type" value="Genomic_DNA"/>
</dbReference>
<keyword evidence="6 8" id="KW-0472">Membrane</keyword>
<dbReference type="PANTHER" id="PTHR42770:SF15">
    <property type="entry name" value="GLUTAMATE_GAMMA-AMINOBUTYRATE ANTIPORTER-RELATED"/>
    <property type="match status" value="1"/>
</dbReference>
<dbReference type="STRING" id="1122146.IV53_GL000270"/>
<gene>
    <name evidence="9" type="ORF">IV53_GL000270</name>
</gene>
<dbReference type="InterPro" id="IPR002293">
    <property type="entry name" value="AA/rel_permease1"/>
</dbReference>
<keyword evidence="5 8" id="KW-1133">Transmembrane helix</keyword>
<keyword evidence="2" id="KW-0813">Transport</keyword>
<sequence>MVELADVQTNHKIKQKTYISVLALTMMNVSMVASLSNDVQQAFYGLSSVTYFALGAIFFFIPTGLVAAELASGWSNRGGIFRWVGEGIGKGWGLACLLILWFQTMILFGMTMPSFTATIMFYTPHYDSAVQFAQNPQHEILIMTGWIILYWLLAFMATRGVKAFSKMAKYGVIIGSLIPLVIMIILAGVWLAQGHTPEISMAPKNLIPKWNGFSTLALAAGVFFSYTGIDMNAAHIKQLKNPGKDFTKALFISIGIAFMIFVVGTVIVAMVIPNNELNIVYSLFSVFKVLGATIGMPWLYMVLAWALLCNTFAMVVTNMAGPSFMLGQVGASGFLPKWFQHKNKFNMPSRLMYTQMIGMTLIAYLVKLVPNVEGFVILLTQTVTVLYLFYYVLMFTTFLKLRYNQPNRPRSFKVPGGKFGAWVVALVGLGSCIFGIVLALYPPAQIAAEVGSPVVYVSTILILVTVILGICFIVYQASKRHPEWVDVNNNFDPFTWQIEGLKKPGKVLSNVPTAVMSADQNPMGMSIKRPYKPNEQVSTAETKVNPQHDDSKNESK</sequence>
<feature type="transmembrane region" description="Helical" evidence="8">
    <location>
        <begin position="18"/>
        <end position="37"/>
    </location>
</feature>
<evidence type="ECO:0000256" key="4">
    <source>
        <dbReference type="ARBA" id="ARBA00022692"/>
    </source>
</evidence>
<reference evidence="9 10" key="1">
    <citation type="journal article" date="2015" name="Genome Announc.">
        <title>Expanding the biotechnology potential of lactobacilli through comparative genomics of 213 strains and associated genera.</title>
        <authorList>
            <person name="Sun Z."/>
            <person name="Harris H.M."/>
            <person name="McCann A."/>
            <person name="Guo C."/>
            <person name="Argimon S."/>
            <person name="Zhang W."/>
            <person name="Yang X."/>
            <person name="Jeffery I.B."/>
            <person name="Cooney J.C."/>
            <person name="Kagawa T.F."/>
            <person name="Liu W."/>
            <person name="Song Y."/>
            <person name="Salvetti E."/>
            <person name="Wrobel A."/>
            <person name="Rasinkangas P."/>
            <person name="Parkhill J."/>
            <person name="Rea M.C."/>
            <person name="O'Sullivan O."/>
            <person name="Ritari J."/>
            <person name="Douillard F.P."/>
            <person name="Paul Ross R."/>
            <person name="Yang R."/>
            <person name="Briner A.E."/>
            <person name="Felis G.E."/>
            <person name="de Vos W.M."/>
            <person name="Barrangou R."/>
            <person name="Klaenhammer T.R."/>
            <person name="Caufield P.W."/>
            <person name="Cui Y."/>
            <person name="Zhang H."/>
            <person name="O'Toole P.W."/>
        </authorList>
    </citation>
    <scope>NUCLEOTIDE SEQUENCE [LARGE SCALE GENOMIC DNA]</scope>
    <source>
        <strain evidence="9 10">DSM 22408</strain>
    </source>
</reference>
<dbReference type="GO" id="GO:0005886">
    <property type="term" value="C:plasma membrane"/>
    <property type="evidence" value="ECO:0007669"/>
    <property type="project" value="UniProtKB-SubCell"/>
</dbReference>
<feature type="transmembrane region" description="Helical" evidence="8">
    <location>
        <begin position="292"/>
        <end position="316"/>
    </location>
</feature>
<feature type="transmembrane region" description="Helical" evidence="8">
    <location>
        <begin position="419"/>
        <end position="441"/>
    </location>
</feature>
<dbReference type="AlphaFoldDB" id="A0A0R2KLQ7"/>
<feature type="transmembrane region" description="Helical" evidence="8">
    <location>
        <begin position="140"/>
        <end position="158"/>
    </location>
</feature>
<dbReference type="Gene3D" id="1.20.1740.10">
    <property type="entry name" value="Amino acid/polyamine transporter I"/>
    <property type="match status" value="1"/>
</dbReference>
<dbReference type="PATRIC" id="fig|1122146.4.peg.276"/>
<name>A0A0R2KLQ7_9LACO</name>
<feature type="transmembrane region" description="Helical" evidence="8">
    <location>
        <begin position="250"/>
        <end position="272"/>
    </location>
</feature>
<keyword evidence="3" id="KW-1003">Cell membrane</keyword>
<feature type="transmembrane region" description="Helical" evidence="8">
    <location>
        <begin position="375"/>
        <end position="399"/>
    </location>
</feature>
<evidence type="ECO:0000313" key="9">
    <source>
        <dbReference type="EMBL" id="KRN90355.1"/>
    </source>
</evidence>
<evidence type="ECO:0000256" key="2">
    <source>
        <dbReference type="ARBA" id="ARBA00022448"/>
    </source>
</evidence>
<evidence type="ECO:0008006" key="11">
    <source>
        <dbReference type="Google" id="ProtNLM"/>
    </source>
</evidence>
<dbReference type="PANTHER" id="PTHR42770">
    <property type="entry name" value="AMINO ACID TRANSPORTER-RELATED"/>
    <property type="match status" value="1"/>
</dbReference>
<evidence type="ECO:0000256" key="6">
    <source>
        <dbReference type="ARBA" id="ARBA00023136"/>
    </source>
</evidence>
<feature type="compositionally biased region" description="Basic and acidic residues" evidence="7">
    <location>
        <begin position="546"/>
        <end position="556"/>
    </location>
</feature>
<evidence type="ECO:0000256" key="8">
    <source>
        <dbReference type="SAM" id="Phobius"/>
    </source>
</evidence>
<dbReference type="Pfam" id="PF13520">
    <property type="entry name" value="AA_permease_2"/>
    <property type="match status" value="1"/>
</dbReference>
<dbReference type="InterPro" id="IPR050367">
    <property type="entry name" value="APC_superfamily"/>
</dbReference>
<feature type="transmembrane region" description="Helical" evidence="8">
    <location>
        <begin position="351"/>
        <end position="369"/>
    </location>
</feature>
<proteinExistence type="predicted"/>
<dbReference type="eggNOG" id="COG0531">
    <property type="taxonomic scope" value="Bacteria"/>
</dbReference>
<dbReference type="OrthoDB" id="9791588at2"/>
<feature type="transmembrane region" description="Helical" evidence="8">
    <location>
        <begin position="49"/>
        <end position="71"/>
    </location>
</feature>